<feature type="domain" description="STAS" evidence="3">
    <location>
        <begin position="15"/>
        <end position="125"/>
    </location>
</feature>
<dbReference type="InterPro" id="IPR002645">
    <property type="entry name" value="STAS_dom"/>
</dbReference>
<accession>A0A7W0HRH1</accession>
<dbReference type="InterPro" id="IPR036513">
    <property type="entry name" value="STAS_dom_sf"/>
</dbReference>
<dbReference type="SUPFAM" id="SSF52091">
    <property type="entry name" value="SpoIIaa-like"/>
    <property type="match status" value="1"/>
</dbReference>
<comment type="similarity">
    <text evidence="1 2">Belongs to the anti-sigma-factor antagonist family.</text>
</comment>
<gene>
    <name evidence="4" type="ORF">HNR30_004206</name>
</gene>
<evidence type="ECO:0000313" key="4">
    <source>
        <dbReference type="EMBL" id="MBA2892852.1"/>
    </source>
</evidence>
<comment type="caution">
    <text evidence="4">The sequence shown here is derived from an EMBL/GenBank/DDBJ whole genome shotgun (WGS) entry which is preliminary data.</text>
</comment>
<organism evidence="4 5">
    <name type="scientific">Nonomuraea soli</name>
    <dbReference type="NCBI Taxonomy" id="1032476"/>
    <lineage>
        <taxon>Bacteria</taxon>
        <taxon>Bacillati</taxon>
        <taxon>Actinomycetota</taxon>
        <taxon>Actinomycetes</taxon>
        <taxon>Streptosporangiales</taxon>
        <taxon>Streptosporangiaceae</taxon>
        <taxon>Nonomuraea</taxon>
    </lineage>
</organism>
<dbReference type="PROSITE" id="PS50801">
    <property type="entry name" value="STAS"/>
    <property type="match status" value="1"/>
</dbReference>
<dbReference type="Gene3D" id="3.30.750.24">
    <property type="entry name" value="STAS domain"/>
    <property type="match status" value="1"/>
</dbReference>
<name>A0A7W0HRH1_9ACTN</name>
<evidence type="ECO:0000256" key="1">
    <source>
        <dbReference type="ARBA" id="ARBA00009013"/>
    </source>
</evidence>
<protein>
    <recommendedName>
        <fullName evidence="2">Anti-sigma factor antagonist</fullName>
    </recommendedName>
</protein>
<keyword evidence="5" id="KW-1185">Reference proteome</keyword>
<dbReference type="RefSeq" id="WP_181611570.1">
    <property type="nucleotide sequence ID" value="NZ_BAABAM010000003.1"/>
</dbReference>
<dbReference type="InterPro" id="IPR003658">
    <property type="entry name" value="Anti-sigma_ant"/>
</dbReference>
<reference evidence="4 5" key="1">
    <citation type="submission" date="2020-07" db="EMBL/GenBank/DDBJ databases">
        <title>Genomic Encyclopedia of Type Strains, Phase IV (KMG-IV): sequencing the most valuable type-strain genomes for metagenomic binning, comparative biology and taxonomic classification.</title>
        <authorList>
            <person name="Goeker M."/>
        </authorList>
    </citation>
    <scope>NUCLEOTIDE SEQUENCE [LARGE SCALE GENOMIC DNA]</scope>
    <source>
        <strain evidence="4 5">DSM 45533</strain>
    </source>
</reference>
<sequence length="139" mass="14696">MDVLEGSGPVSDVELRLRIEDRGEWLAVHVSGDVDYRNSTSLRDQVLALIGDDRVPAVVLDLSQVGFIDSSGLGALIMVWRAATSAGGALVLSRPSPVCEGWLERTGLTGHIRSARSLEAARALLTITGGEQTGEARSA</sequence>
<dbReference type="PANTHER" id="PTHR33495">
    <property type="entry name" value="ANTI-SIGMA FACTOR ANTAGONIST TM_1081-RELATED-RELATED"/>
    <property type="match status" value="1"/>
</dbReference>
<dbReference type="AlphaFoldDB" id="A0A7W0HRH1"/>
<dbReference type="CDD" id="cd07043">
    <property type="entry name" value="STAS_anti-anti-sigma_factors"/>
    <property type="match status" value="1"/>
</dbReference>
<dbReference type="NCBIfam" id="TIGR00377">
    <property type="entry name" value="ant_ant_sig"/>
    <property type="match status" value="1"/>
</dbReference>
<evidence type="ECO:0000259" key="3">
    <source>
        <dbReference type="PROSITE" id="PS50801"/>
    </source>
</evidence>
<proteinExistence type="inferred from homology"/>
<dbReference type="EMBL" id="JACDUR010000004">
    <property type="protein sequence ID" value="MBA2892852.1"/>
    <property type="molecule type" value="Genomic_DNA"/>
</dbReference>
<evidence type="ECO:0000313" key="5">
    <source>
        <dbReference type="Proteomes" id="UP000530928"/>
    </source>
</evidence>
<evidence type="ECO:0000256" key="2">
    <source>
        <dbReference type="RuleBase" id="RU003749"/>
    </source>
</evidence>
<dbReference type="PANTHER" id="PTHR33495:SF2">
    <property type="entry name" value="ANTI-SIGMA FACTOR ANTAGONIST TM_1081-RELATED"/>
    <property type="match status" value="1"/>
</dbReference>
<dbReference type="GO" id="GO:0043856">
    <property type="term" value="F:anti-sigma factor antagonist activity"/>
    <property type="evidence" value="ECO:0007669"/>
    <property type="project" value="InterPro"/>
</dbReference>
<dbReference type="Pfam" id="PF01740">
    <property type="entry name" value="STAS"/>
    <property type="match status" value="1"/>
</dbReference>
<dbReference type="Proteomes" id="UP000530928">
    <property type="component" value="Unassembled WGS sequence"/>
</dbReference>